<gene>
    <name evidence="1" type="ORF">MYCFIDRAFT_165651</name>
</gene>
<dbReference type="AlphaFoldDB" id="M3ATJ9"/>
<evidence type="ECO:0008006" key="3">
    <source>
        <dbReference type="Google" id="ProtNLM"/>
    </source>
</evidence>
<dbReference type="EMBL" id="KB446560">
    <property type="protein sequence ID" value="EME80787.1"/>
    <property type="molecule type" value="Genomic_DNA"/>
</dbReference>
<dbReference type="Proteomes" id="UP000016932">
    <property type="component" value="Unassembled WGS sequence"/>
</dbReference>
<dbReference type="RefSeq" id="XP_007928168.1">
    <property type="nucleotide sequence ID" value="XM_007929977.1"/>
</dbReference>
<evidence type="ECO:0000313" key="1">
    <source>
        <dbReference type="EMBL" id="EME80787.1"/>
    </source>
</evidence>
<name>M3ATJ9_PSEFD</name>
<protein>
    <recommendedName>
        <fullName evidence="3">F-box domain-containing protein</fullName>
    </recommendedName>
</protein>
<dbReference type="Gene3D" id="3.80.10.10">
    <property type="entry name" value="Ribonuclease Inhibitor"/>
    <property type="match status" value="1"/>
</dbReference>
<organism evidence="1 2">
    <name type="scientific">Pseudocercospora fijiensis (strain CIRAD86)</name>
    <name type="common">Black leaf streak disease fungus</name>
    <name type="synonym">Mycosphaerella fijiensis</name>
    <dbReference type="NCBI Taxonomy" id="383855"/>
    <lineage>
        <taxon>Eukaryota</taxon>
        <taxon>Fungi</taxon>
        <taxon>Dikarya</taxon>
        <taxon>Ascomycota</taxon>
        <taxon>Pezizomycotina</taxon>
        <taxon>Dothideomycetes</taxon>
        <taxon>Dothideomycetidae</taxon>
        <taxon>Mycosphaerellales</taxon>
        <taxon>Mycosphaerellaceae</taxon>
        <taxon>Pseudocercospora</taxon>
    </lineage>
</organism>
<feature type="non-terminal residue" evidence="1">
    <location>
        <position position="491"/>
    </location>
</feature>
<dbReference type="SUPFAM" id="SSF52047">
    <property type="entry name" value="RNI-like"/>
    <property type="match status" value="1"/>
</dbReference>
<keyword evidence="2" id="KW-1185">Reference proteome</keyword>
<dbReference type="GeneID" id="19332195"/>
<dbReference type="VEuPathDB" id="FungiDB:MYCFIDRAFT_165651"/>
<dbReference type="KEGG" id="pfj:MYCFIDRAFT_165651"/>
<proteinExistence type="predicted"/>
<dbReference type="InterPro" id="IPR032675">
    <property type="entry name" value="LRR_dom_sf"/>
</dbReference>
<sequence length="491" mass="55448">MDDDVMILMMTTLGAGGRNEYGKEVGERSVLLLDKTMARSRTCTSRLLQLPSEILADIVELLANDKSSLANFAQVNIECRQLARTAQFAEVAFDYSARARRLVAQLNKELVDRKGGNSEEKKPNIGACIRRVTYASSRYAVAMRHRNLYNEVFGSGSHKARQKEHVDLVKTLRDQARLLYEDYRDNIMLLLPTAMPNLDTIIWKERYSIGQHFFDFVRLSHAKHLKLYRVPLRLPITLHLKENWAWPKWPLKSLHLEVSPAWKPDDEDDSDGESQTTLYNSNRNAEQFSEFLTALLKLCSSSLESLKLDYQDFMDPAGSTVSGAWPDFPCLRSFHCGTNLAPETVSAILCAPLRELQIGFIPRRSSFNLTPECRPTLQTLSIFTISEEDEAKSVAKFLMINNHIKKLRIGPTPDTLLDDEIIPTLATGNFTNLKSLALNYEGPGTDDETRPHNGTISAQSLAAIATISSLEQLWLTVGIEYGSRTQWLIDH</sequence>
<reference evidence="1 2" key="1">
    <citation type="journal article" date="2012" name="PLoS Pathog.">
        <title>Diverse lifestyles and strategies of plant pathogenesis encoded in the genomes of eighteen Dothideomycetes fungi.</title>
        <authorList>
            <person name="Ohm R.A."/>
            <person name="Feau N."/>
            <person name="Henrissat B."/>
            <person name="Schoch C.L."/>
            <person name="Horwitz B.A."/>
            <person name="Barry K.W."/>
            <person name="Condon B.J."/>
            <person name="Copeland A.C."/>
            <person name="Dhillon B."/>
            <person name="Glaser F."/>
            <person name="Hesse C.N."/>
            <person name="Kosti I."/>
            <person name="LaButti K."/>
            <person name="Lindquist E.A."/>
            <person name="Lucas S."/>
            <person name="Salamov A.A."/>
            <person name="Bradshaw R.E."/>
            <person name="Ciuffetti L."/>
            <person name="Hamelin R.C."/>
            <person name="Kema G.H.J."/>
            <person name="Lawrence C."/>
            <person name="Scott J.A."/>
            <person name="Spatafora J.W."/>
            <person name="Turgeon B.G."/>
            <person name="de Wit P.J.G.M."/>
            <person name="Zhong S."/>
            <person name="Goodwin S.B."/>
            <person name="Grigoriev I.V."/>
        </authorList>
    </citation>
    <scope>NUCLEOTIDE SEQUENCE [LARGE SCALE GENOMIC DNA]</scope>
    <source>
        <strain evidence="1 2">CIRAD86</strain>
    </source>
</reference>
<dbReference type="OrthoDB" id="3257981at2759"/>
<accession>M3ATJ9</accession>
<evidence type="ECO:0000313" key="2">
    <source>
        <dbReference type="Proteomes" id="UP000016932"/>
    </source>
</evidence>
<dbReference type="eggNOG" id="ENOG502SNWE">
    <property type="taxonomic scope" value="Eukaryota"/>
</dbReference>
<dbReference type="HOGENOM" id="CLU_027349_0_0_1"/>